<reference evidence="5 6" key="1">
    <citation type="journal article" date="2014" name="Genome Biol. Evol.">
        <title>Acetic acid bacteria genomes reveal functional traits for adaptation to life in insect guts.</title>
        <authorList>
            <person name="Chouaia B."/>
            <person name="Gaiarsa S."/>
            <person name="Crotti E."/>
            <person name="Comandatore F."/>
            <person name="Degli Esposti M."/>
            <person name="Ricci I."/>
            <person name="Alma A."/>
            <person name="Favia G."/>
            <person name="Bandi C."/>
            <person name="Daffonchio D."/>
        </authorList>
    </citation>
    <scope>NUCLEOTIDE SEQUENCE [LARGE SCALE GENOMIC DNA]</scope>
    <source>
        <strain evidence="5 6">SF2.1</strain>
    </source>
</reference>
<dbReference type="SUPFAM" id="SSF53822">
    <property type="entry name" value="Periplasmic binding protein-like I"/>
    <property type="match status" value="1"/>
</dbReference>
<dbReference type="Pfam" id="PF13407">
    <property type="entry name" value="Peripla_BP_4"/>
    <property type="match status" value="1"/>
</dbReference>
<evidence type="ECO:0000256" key="3">
    <source>
        <dbReference type="ARBA" id="ARBA00023163"/>
    </source>
</evidence>
<dbReference type="Gene3D" id="1.10.260.40">
    <property type="entry name" value="lambda repressor-like DNA-binding domains"/>
    <property type="match status" value="1"/>
</dbReference>
<dbReference type="SMART" id="SM00354">
    <property type="entry name" value="HTH_LACI"/>
    <property type="match status" value="1"/>
</dbReference>
<feature type="domain" description="HTH lacI-type" evidence="4">
    <location>
        <begin position="15"/>
        <end position="72"/>
    </location>
</feature>
<dbReference type="PANTHER" id="PTHR30146">
    <property type="entry name" value="LACI-RELATED TRANSCRIPTIONAL REPRESSOR"/>
    <property type="match status" value="1"/>
</dbReference>
<dbReference type="GO" id="GO:0003700">
    <property type="term" value="F:DNA-binding transcription factor activity"/>
    <property type="evidence" value="ECO:0007669"/>
    <property type="project" value="TreeGrafter"/>
</dbReference>
<dbReference type="eggNOG" id="COG1879">
    <property type="taxonomic scope" value="Bacteria"/>
</dbReference>
<dbReference type="CDD" id="cd06307">
    <property type="entry name" value="PBP1_sugar_binding"/>
    <property type="match status" value="1"/>
</dbReference>
<protein>
    <recommendedName>
        <fullName evidence="4">HTH lacI-type domain-containing protein</fullName>
    </recommendedName>
</protein>
<evidence type="ECO:0000256" key="1">
    <source>
        <dbReference type="ARBA" id="ARBA00023015"/>
    </source>
</evidence>
<comment type="caution">
    <text evidence="5">The sequence shown here is derived from an EMBL/GenBank/DDBJ whole genome shotgun (WGS) entry which is preliminary data.</text>
</comment>
<keyword evidence="2" id="KW-0238">DNA-binding</keyword>
<evidence type="ECO:0000256" key="2">
    <source>
        <dbReference type="ARBA" id="ARBA00023125"/>
    </source>
</evidence>
<sequence length="346" mass="37974">MLDKVEINRSRKKRATLKDIAALAGVGTATVERALHSRGNVRPETCRRILTIARDLEYFPTLPDLHQGVLRIDVLLVRPETLFYARLSQAFKTLAASLGKDIQVHRNFVGEADIAAFVARIRDAPYRRSALVIACPSHPDILEALHHVASDGLPVIQIVTRNLPGLPYVGIDNHAAGRTAALCLTRSLSQRSGSLLALCHSMTYANHRERIEGFSGFLSGQAAQQHRLADILFDGDDPDEAARLLHQAILDNPDLIGVYTAGGDNLRIGEVLRRHRQRSLCWIGHEVNPVTRACLIDGTMSFAIDQTPETQAGLALHLSLQKLGIIPALIGFDPPQFRLVTSENIG</sequence>
<accession>A0A060QHM7</accession>
<dbReference type="PROSITE" id="PS50932">
    <property type="entry name" value="HTH_LACI_2"/>
    <property type="match status" value="1"/>
</dbReference>
<reference evidence="5 6" key="2">
    <citation type="journal article" date="2014" name="PLoS ONE">
        <title>Evolution of mitochondria reconstructed from the energy metabolism of living bacteria.</title>
        <authorList>
            <person name="Degli Esposti M."/>
            <person name="Chouaia B."/>
            <person name="Comandatore F."/>
            <person name="Crotti E."/>
            <person name="Sassera D."/>
            <person name="Lievens P.M."/>
            <person name="Daffonchio D."/>
            <person name="Bandi C."/>
        </authorList>
    </citation>
    <scope>NUCLEOTIDE SEQUENCE [LARGE SCALE GENOMIC DNA]</scope>
    <source>
        <strain evidence="5 6">SF2.1</strain>
    </source>
</reference>
<evidence type="ECO:0000313" key="6">
    <source>
        <dbReference type="Proteomes" id="UP000027583"/>
    </source>
</evidence>
<dbReference type="PANTHER" id="PTHR30146:SF152">
    <property type="entry name" value="TRANSCRIPTIONAL REGULATORY PROTEIN"/>
    <property type="match status" value="1"/>
</dbReference>
<keyword evidence="1" id="KW-0805">Transcription regulation</keyword>
<keyword evidence="3" id="KW-0804">Transcription</keyword>
<dbReference type="CDD" id="cd01392">
    <property type="entry name" value="HTH_LacI"/>
    <property type="match status" value="1"/>
</dbReference>
<dbReference type="InterPro" id="IPR028082">
    <property type="entry name" value="Peripla_BP_I"/>
</dbReference>
<dbReference type="InterPro" id="IPR000843">
    <property type="entry name" value="HTH_LacI"/>
</dbReference>
<organism evidence="5 6">
    <name type="scientific">Asaia bogorensis</name>
    <dbReference type="NCBI Taxonomy" id="91915"/>
    <lineage>
        <taxon>Bacteria</taxon>
        <taxon>Pseudomonadati</taxon>
        <taxon>Pseudomonadota</taxon>
        <taxon>Alphaproteobacteria</taxon>
        <taxon>Acetobacterales</taxon>
        <taxon>Acetobacteraceae</taxon>
        <taxon>Asaia</taxon>
    </lineage>
</organism>
<proteinExistence type="predicted"/>
<dbReference type="EMBL" id="CBLX010000004">
    <property type="protein sequence ID" value="CDG38731.1"/>
    <property type="molecule type" value="Genomic_DNA"/>
</dbReference>
<dbReference type="Pfam" id="PF00356">
    <property type="entry name" value="LacI"/>
    <property type="match status" value="1"/>
</dbReference>
<dbReference type="InterPro" id="IPR010982">
    <property type="entry name" value="Lambda_DNA-bd_dom_sf"/>
</dbReference>
<dbReference type="InterPro" id="IPR025997">
    <property type="entry name" value="SBP_2_dom"/>
</dbReference>
<dbReference type="SUPFAM" id="SSF47413">
    <property type="entry name" value="lambda repressor-like DNA-binding domains"/>
    <property type="match status" value="1"/>
</dbReference>
<evidence type="ECO:0000313" key="5">
    <source>
        <dbReference type="EMBL" id="CDG38731.1"/>
    </source>
</evidence>
<name>A0A060QHM7_9PROT</name>
<dbReference type="RefSeq" id="WP_051757624.1">
    <property type="nucleotide sequence ID" value="NZ_CBLX010000004.1"/>
</dbReference>
<dbReference type="AlphaFoldDB" id="A0A060QHM7"/>
<evidence type="ECO:0000259" key="4">
    <source>
        <dbReference type="PROSITE" id="PS50932"/>
    </source>
</evidence>
<dbReference type="Proteomes" id="UP000027583">
    <property type="component" value="Unassembled WGS sequence"/>
</dbReference>
<dbReference type="GO" id="GO:0000976">
    <property type="term" value="F:transcription cis-regulatory region binding"/>
    <property type="evidence" value="ECO:0007669"/>
    <property type="project" value="TreeGrafter"/>
</dbReference>
<dbReference type="PROSITE" id="PS00356">
    <property type="entry name" value="HTH_LACI_1"/>
    <property type="match status" value="1"/>
</dbReference>
<dbReference type="Gene3D" id="3.40.50.2300">
    <property type="match status" value="2"/>
</dbReference>
<gene>
    <name evidence="5" type="ORF">ASAP_0686</name>
</gene>